<gene>
    <name evidence="2" type="ORF">SDC9_123175</name>
</gene>
<feature type="region of interest" description="Disordered" evidence="1">
    <location>
        <begin position="246"/>
        <end position="272"/>
    </location>
</feature>
<feature type="region of interest" description="Disordered" evidence="1">
    <location>
        <begin position="1"/>
        <end position="21"/>
    </location>
</feature>
<organism evidence="2">
    <name type="scientific">bioreactor metagenome</name>
    <dbReference type="NCBI Taxonomy" id="1076179"/>
    <lineage>
        <taxon>unclassified sequences</taxon>
        <taxon>metagenomes</taxon>
        <taxon>ecological metagenomes</taxon>
    </lineage>
</organism>
<sequence>MPAGADVGRDSRHAGRVALEDDQRQRFADRRQDGQADFRHQVFDLLEAEETDMVLQAQAAHQGVALGGVGLVLIFRSGDPAFRSGHPVDHPAHGADEGLDVLDRDDPADQAQHGRHAAWAAVAQRGQALEVDPVRHIAGALGQCAVGDLAQAVLLVEGDDGVGCVVAEAPQPLEKVDPHLAEIGEFRRVALEDVAVVADPLALEQLDLPLLGVDAVFGEDERDVAGLAQQGAEEAGIAGGDGVQRLDLDQPLGNAGQLPQRRMHDAHRPEEVDKGGVGAEALVALADQLPGPFAVQEILQGQLAAGHHVAGQCAEFAHGGAAVGAGREHRVHLGDPGEGRLVARAGARRLPGMQVVVKEMLLEMDDVGRQFVAETLVVGAAAA</sequence>
<accession>A0A645CGX0</accession>
<name>A0A645CGX0_9ZZZZ</name>
<evidence type="ECO:0000313" key="2">
    <source>
        <dbReference type="EMBL" id="MPM76179.1"/>
    </source>
</evidence>
<reference evidence="2" key="1">
    <citation type="submission" date="2019-08" db="EMBL/GenBank/DDBJ databases">
        <authorList>
            <person name="Kucharzyk K."/>
            <person name="Murdoch R.W."/>
            <person name="Higgins S."/>
            <person name="Loffler F."/>
        </authorList>
    </citation>
    <scope>NUCLEOTIDE SEQUENCE</scope>
</reference>
<comment type="caution">
    <text evidence="2">The sequence shown here is derived from an EMBL/GenBank/DDBJ whole genome shotgun (WGS) entry which is preliminary data.</text>
</comment>
<feature type="compositionally biased region" description="Basic and acidic residues" evidence="1">
    <location>
        <begin position="262"/>
        <end position="272"/>
    </location>
</feature>
<protein>
    <submittedName>
        <fullName evidence="2">Uncharacterized protein</fullName>
    </submittedName>
</protein>
<dbReference type="AlphaFoldDB" id="A0A645CGX0"/>
<evidence type="ECO:0000256" key="1">
    <source>
        <dbReference type="SAM" id="MobiDB-lite"/>
    </source>
</evidence>
<dbReference type="EMBL" id="VSSQ01027115">
    <property type="protein sequence ID" value="MPM76179.1"/>
    <property type="molecule type" value="Genomic_DNA"/>
</dbReference>
<proteinExistence type="predicted"/>
<feature type="compositionally biased region" description="Basic and acidic residues" evidence="1">
    <location>
        <begin position="7"/>
        <end position="21"/>
    </location>
</feature>